<keyword evidence="1 5" id="KW-0479">Metal-binding</keyword>
<evidence type="ECO:0000259" key="8">
    <source>
        <dbReference type="PROSITE" id="PS51845"/>
    </source>
</evidence>
<dbReference type="PROSITE" id="PS51845">
    <property type="entry name" value="PDEASE_I_2"/>
    <property type="match status" value="1"/>
</dbReference>
<dbReference type="Proteomes" id="UP000789595">
    <property type="component" value="Unassembled WGS sequence"/>
</dbReference>
<name>A0A8J2X5B1_9STRA</name>
<keyword evidence="6" id="KW-0040">ANK repeat</keyword>
<dbReference type="InterPro" id="IPR036770">
    <property type="entry name" value="Ankyrin_rpt-contain_sf"/>
</dbReference>
<feature type="binding site" evidence="5">
    <location>
        <position position="485"/>
    </location>
    <ligand>
        <name>Zn(2+)</name>
        <dbReference type="ChEBI" id="CHEBI:29105"/>
        <label>1</label>
    </ligand>
</feature>
<dbReference type="PROSITE" id="PS50297">
    <property type="entry name" value="ANK_REP_REGION"/>
    <property type="match status" value="2"/>
</dbReference>
<evidence type="ECO:0000313" key="10">
    <source>
        <dbReference type="Proteomes" id="UP000789595"/>
    </source>
</evidence>
<comment type="caution">
    <text evidence="9">The sequence shown here is derived from an EMBL/GenBank/DDBJ whole genome shotgun (WGS) entry which is preliminary data.</text>
</comment>
<dbReference type="Pfam" id="PF00233">
    <property type="entry name" value="PDEase_I"/>
    <property type="match status" value="1"/>
</dbReference>
<dbReference type="GO" id="GO:0004114">
    <property type="term" value="F:3',5'-cyclic-nucleotide phosphodiesterase activity"/>
    <property type="evidence" value="ECO:0007669"/>
    <property type="project" value="InterPro"/>
</dbReference>
<sequence length="765" mass="84838">MGAGGSTQTPKRHDRRSRGSRDSEDTGSTASAFGRGDRERCLLHAQAVDKHSTLLPDHARLELEALISTLEHGRVYDDDDDSKASSLNDLQHFAPHSNEKVQTWLRTTLCTDQEGRDVRKSTDVTDARTSVTGLPSTFLLTDARTSVSTLRGSQTDIIAAAAAGDLEALRKTPKERIDDGDYDQRTALHLAASNGRLTVVACLVDELGANISPIDRWGGTPLDDAVRHAHTSVKDFLEGRGGLRGVSQPGEWDEGADLCDAAKKGDVARLRRLAMQKQQGVNQADYDGRCALHLASCSGRLDVVRVLVEELNAALDVSDRWGGTALDDAEREGHSAVVDYLMERGAPRGYSRRSRHTRATLDDFPDELDDVDVQVRVTEAWLAALKERTREDFDADAEDDFRTLPAFKSVDAWTEDVQFDIDSWEYDVIKLHEMTNGHALAAVGPILLQRHSLMERCALDQSVVQSFFASIEANYGENPYHNAQHAADVSVAVHLFLSEHDLMETRFADPVACLAVLIAGVVHDFAHPGTTNQHEVKIDSKRHKAFGDAGILEKFHVRAAFALMRRPELNILAPLDHAGYARARKAIVKAVLATDLGRHMTYVERLNEMAMLEGARSHGTRVNSGQETWTSPFLDPEKCGRDLVAAVALKFADLGHACKKRVLHEEWTARITNEFWALGERERSLDVAISPLCDRSTDIDVAKSQVGFFSFICMPFYTVVVADLVDPDMLPLSRLKQNLRYWQTKKHARRWEAQAKLAGPLRRPS</sequence>
<feature type="repeat" description="ANK" evidence="6">
    <location>
        <begin position="183"/>
        <end position="216"/>
    </location>
</feature>
<dbReference type="InterPro" id="IPR036971">
    <property type="entry name" value="PDEase_catalytic_dom_sf"/>
</dbReference>
<proteinExistence type="predicted"/>
<organism evidence="9 10">
    <name type="scientific">Pelagomonas calceolata</name>
    <dbReference type="NCBI Taxonomy" id="35677"/>
    <lineage>
        <taxon>Eukaryota</taxon>
        <taxon>Sar</taxon>
        <taxon>Stramenopiles</taxon>
        <taxon>Ochrophyta</taxon>
        <taxon>Pelagophyceae</taxon>
        <taxon>Pelagomonadales</taxon>
        <taxon>Pelagomonadaceae</taxon>
        <taxon>Pelagomonas</taxon>
    </lineage>
</organism>
<dbReference type="PRINTS" id="PR00387">
    <property type="entry name" value="PDIESTERASE1"/>
</dbReference>
<evidence type="ECO:0000256" key="6">
    <source>
        <dbReference type="PROSITE-ProRule" id="PRU00023"/>
    </source>
</evidence>
<keyword evidence="10" id="KW-1185">Reference proteome</keyword>
<dbReference type="SMART" id="SM00471">
    <property type="entry name" value="HDc"/>
    <property type="match status" value="1"/>
</dbReference>
<evidence type="ECO:0000256" key="3">
    <source>
        <dbReference type="PIRSR" id="PIRSR623088-1"/>
    </source>
</evidence>
<evidence type="ECO:0000313" key="9">
    <source>
        <dbReference type="EMBL" id="CAH0375641.1"/>
    </source>
</evidence>
<accession>A0A8J2X5B1</accession>
<evidence type="ECO:0000256" key="2">
    <source>
        <dbReference type="ARBA" id="ARBA00022801"/>
    </source>
</evidence>
<reference evidence="9" key="1">
    <citation type="submission" date="2021-11" db="EMBL/GenBank/DDBJ databases">
        <authorList>
            <consortium name="Genoscope - CEA"/>
            <person name="William W."/>
        </authorList>
    </citation>
    <scope>NUCLEOTIDE SEQUENCE</scope>
</reference>
<dbReference type="Gene3D" id="1.25.40.20">
    <property type="entry name" value="Ankyrin repeat-containing domain"/>
    <property type="match status" value="2"/>
</dbReference>
<evidence type="ECO:0000256" key="7">
    <source>
        <dbReference type="SAM" id="MobiDB-lite"/>
    </source>
</evidence>
<dbReference type="OrthoDB" id="546632at2759"/>
<evidence type="ECO:0000256" key="5">
    <source>
        <dbReference type="PIRSR" id="PIRSR623088-3"/>
    </source>
</evidence>
<dbReference type="SUPFAM" id="SSF48403">
    <property type="entry name" value="Ankyrin repeat"/>
    <property type="match status" value="1"/>
</dbReference>
<dbReference type="GO" id="GO:0007165">
    <property type="term" value="P:signal transduction"/>
    <property type="evidence" value="ECO:0007669"/>
    <property type="project" value="InterPro"/>
</dbReference>
<feature type="active site" description="Proton donor" evidence="3">
    <location>
        <position position="481"/>
    </location>
</feature>
<feature type="domain" description="PDEase" evidence="8">
    <location>
        <begin position="389"/>
        <end position="749"/>
    </location>
</feature>
<dbReference type="SUPFAM" id="SSF109604">
    <property type="entry name" value="HD-domain/PDEase-like"/>
    <property type="match status" value="1"/>
</dbReference>
<dbReference type="InterPro" id="IPR002073">
    <property type="entry name" value="PDEase_catalytic_dom"/>
</dbReference>
<feature type="binding site" evidence="5">
    <location>
        <position position="523"/>
    </location>
    <ligand>
        <name>Zn(2+)</name>
        <dbReference type="ChEBI" id="CHEBI:29105"/>
        <label>1</label>
    </ligand>
</feature>
<feature type="binding site" evidence="4">
    <location>
        <position position="705"/>
    </location>
    <ligand>
        <name>AMP</name>
        <dbReference type="ChEBI" id="CHEBI:456215"/>
    </ligand>
</feature>
<dbReference type="SMART" id="SM00248">
    <property type="entry name" value="ANK"/>
    <property type="match status" value="3"/>
</dbReference>
<keyword evidence="2" id="KW-0378">Hydrolase</keyword>
<gene>
    <name evidence="9" type="ORF">PECAL_5P01750</name>
</gene>
<dbReference type="Gene3D" id="1.10.1300.10">
    <property type="entry name" value="3'5'-cyclic nucleotide phosphodiesterase, catalytic domain"/>
    <property type="match status" value="1"/>
</dbReference>
<dbReference type="Pfam" id="PF12796">
    <property type="entry name" value="Ank_2"/>
    <property type="match status" value="2"/>
</dbReference>
<dbReference type="EMBL" id="CAKKNE010000005">
    <property type="protein sequence ID" value="CAH0375641.1"/>
    <property type="molecule type" value="Genomic_DNA"/>
</dbReference>
<dbReference type="PROSITE" id="PS50088">
    <property type="entry name" value="ANK_REPEAT"/>
    <property type="match status" value="2"/>
</dbReference>
<evidence type="ECO:0000256" key="1">
    <source>
        <dbReference type="ARBA" id="ARBA00022723"/>
    </source>
</evidence>
<evidence type="ECO:0000256" key="4">
    <source>
        <dbReference type="PIRSR" id="PIRSR623088-2"/>
    </source>
</evidence>
<dbReference type="PANTHER" id="PTHR11347">
    <property type="entry name" value="CYCLIC NUCLEOTIDE PHOSPHODIESTERASE"/>
    <property type="match status" value="1"/>
</dbReference>
<feature type="binding site" evidence="4">
    <location>
        <position position="653"/>
    </location>
    <ligand>
        <name>AMP</name>
        <dbReference type="ChEBI" id="CHEBI:456215"/>
    </ligand>
</feature>
<feature type="repeat" description="ANK" evidence="6">
    <location>
        <begin position="287"/>
        <end position="309"/>
    </location>
</feature>
<feature type="binding site" evidence="5">
    <location>
        <position position="524"/>
    </location>
    <ligand>
        <name>Zn(2+)</name>
        <dbReference type="ChEBI" id="CHEBI:29105"/>
        <label>1</label>
    </ligand>
</feature>
<dbReference type="InterPro" id="IPR002110">
    <property type="entry name" value="Ankyrin_rpt"/>
</dbReference>
<feature type="binding site" evidence="4">
    <location>
        <position position="524"/>
    </location>
    <ligand>
        <name>AMP</name>
        <dbReference type="ChEBI" id="CHEBI:456215"/>
    </ligand>
</feature>
<feature type="binding site" evidence="5">
    <location>
        <position position="653"/>
    </location>
    <ligand>
        <name>Zn(2+)</name>
        <dbReference type="ChEBI" id="CHEBI:29105"/>
        <label>1</label>
    </ligand>
</feature>
<protein>
    <recommendedName>
        <fullName evidence="8">PDEase domain-containing protein</fullName>
    </recommendedName>
</protein>
<dbReference type="InterPro" id="IPR023088">
    <property type="entry name" value="PDEase"/>
</dbReference>
<feature type="binding site" evidence="4">
    <location>
        <begin position="481"/>
        <end position="485"/>
    </location>
    <ligand>
        <name>AMP</name>
        <dbReference type="ChEBI" id="CHEBI:456215"/>
    </ligand>
</feature>
<dbReference type="InterPro" id="IPR003607">
    <property type="entry name" value="HD/PDEase_dom"/>
</dbReference>
<dbReference type="GO" id="GO:0046872">
    <property type="term" value="F:metal ion binding"/>
    <property type="evidence" value="ECO:0007669"/>
    <property type="project" value="UniProtKB-KW"/>
</dbReference>
<dbReference type="AlphaFoldDB" id="A0A8J2X5B1"/>
<feature type="region of interest" description="Disordered" evidence="7">
    <location>
        <begin position="1"/>
        <end position="33"/>
    </location>
</feature>
<feature type="binding site" evidence="5">
    <location>
        <position position="524"/>
    </location>
    <ligand>
        <name>Zn(2+)</name>
        <dbReference type="ChEBI" id="CHEBI:29105"/>
        <label>2</label>
    </ligand>
</feature>